<name>A0A4R2Q548_9PSEU</name>
<organism evidence="3 4">
    <name type="scientific">Tamaricihabitans halophyticus</name>
    <dbReference type="NCBI Taxonomy" id="1262583"/>
    <lineage>
        <taxon>Bacteria</taxon>
        <taxon>Bacillati</taxon>
        <taxon>Actinomycetota</taxon>
        <taxon>Actinomycetes</taxon>
        <taxon>Pseudonocardiales</taxon>
        <taxon>Pseudonocardiaceae</taxon>
        <taxon>Tamaricihabitans</taxon>
    </lineage>
</organism>
<dbReference type="Proteomes" id="UP000294911">
    <property type="component" value="Unassembled WGS sequence"/>
</dbReference>
<keyword evidence="1" id="KW-1133">Transmembrane helix</keyword>
<protein>
    <submittedName>
        <fullName evidence="3">VanZ like protein</fullName>
    </submittedName>
</protein>
<evidence type="ECO:0000256" key="1">
    <source>
        <dbReference type="SAM" id="Phobius"/>
    </source>
</evidence>
<gene>
    <name evidence="3" type="ORF">EV191_1216</name>
</gene>
<feature type="transmembrane region" description="Helical" evidence="1">
    <location>
        <begin position="6"/>
        <end position="27"/>
    </location>
</feature>
<reference evidence="3 4" key="1">
    <citation type="submission" date="2019-03" db="EMBL/GenBank/DDBJ databases">
        <title>Genomic Encyclopedia of Type Strains, Phase IV (KMG-IV): sequencing the most valuable type-strain genomes for metagenomic binning, comparative biology and taxonomic classification.</title>
        <authorList>
            <person name="Goeker M."/>
        </authorList>
    </citation>
    <scope>NUCLEOTIDE SEQUENCE [LARGE SCALE GENOMIC DNA]</scope>
    <source>
        <strain evidence="3 4">DSM 45765</strain>
    </source>
</reference>
<dbReference type="EMBL" id="SLXQ01000021">
    <property type="protein sequence ID" value="TCP43609.1"/>
    <property type="molecule type" value="Genomic_DNA"/>
</dbReference>
<feature type="domain" description="VanZ-like" evidence="2">
    <location>
        <begin position="66"/>
        <end position="148"/>
    </location>
</feature>
<keyword evidence="1" id="KW-0472">Membrane</keyword>
<accession>A0A4R2Q548</accession>
<evidence type="ECO:0000313" key="4">
    <source>
        <dbReference type="Proteomes" id="UP000294911"/>
    </source>
</evidence>
<keyword evidence="1" id="KW-0812">Transmembrane</keyword>
<keyword evidence="4" id="KW-1185">Reference proteome</keyword>
<comment type="caution">
    <text evidence="3">The sequence shown here is derived from an EMBL/GenBank/DDBJ whole genome shotgun (WGS) entry which is preliminary data.</text>
</comment>
<feature type="transmembrane region" description="Helical" evidence="1">
    <location>
        <begin position="77"/>
        <end position="96"/>
    </location>
</feature>
<dbReference type="AlphaFoldDB" id="A0A4R2Q548"/>
<dbReference type="Pfam" id="PF04892">
    <property type="entry name" value="VanZ"/>
    <property type="match status" value="1"/>
</dbReference>
<dbReference type="OrthoDB" id="4833326at2"/>
<dbReference type="InterPro" id="IPR006976">
    <property type="entry name" value="VanZ-like"/>
</dbReference>
<feature type="transmembrane region" description="Helical" evidence="1">
    <location>
        <begin position="39"/>
        <end position="57"/>
    </location>
</feature>
<evidence type="ECO:0000313" key="3">
    <source>
        <dbReference type="EMBL" id="TCP43609.1"/>
    </source>
</evidence>
<proteinExistence type="predicted"/>
<sequence>MLSTIVVTYPWLTTAALVALLILGPLAGSWLTTRSRITGALLTLSILAVALFTLLPADRDLVVGCTVAWSLPTLGAVELMANLVLFVPPVLLAGILTGRPGTMLLVASGASAVIEVIQAFLPVLGRSCATNDWLANTLGAALGAVLAVAASRLATPKARPGGR</sequence>
<evidence type="ECO:0000259" key="2">
    <source>
        <dbReference type="Pfam" id="PF04892"/>
    </source>
</evidence>
<feature type="transmembrane region" description="Helical" evidence="1">
    <location>
        <begin position="133"/>
        <end position="154"/>
    </location>
</feature>
<feature type="transmembrane region" description="Helical" evidence="1">
    <location>
        <begin position="103"/>
        <end position="121"/>
    </location>
</feature>
<dbReference type="RefSeq" id="WP_132880582.1">
    <property type="nucleotide sequence ID" value="NZ_SLXQ01000021.1"/>
</dbReference>